<evidence type="ECO:0000256" key="4">
    <source>
        <dbReference type="ARBA" id="ARBA00022801"/>
    </source>
</evidence>
<proteinExistence type="inferred from homology"/>
<evidence type="ECO:0000256" key="8">
    <source>
        <dbReference type="PIRSR" id="PIRSR600760-2"/>
    </source>
</evidence>
<keyword evidence="3 8" id="KW-0479">Metal-binding</keyword>
<dbReference type="AlphaFoldDB" id="A0A6B0T0M5"/>
<keyword evidence="10" id="KW-1185">Reference proteome</keyword>
<evidence type="ECO:0000256" key="2">
    <source>
        <dbReference type="ARBA" id="ARBA00013093"/>
    </source>
</evidence>
<evidence type="ECO:0000256" key="3">
    <source>
        <dbReference type="ARBA" id="ARBA00022723"/>
    </source>
</evidence>
<evidence type="ECO:0000256" key="7">
    <source>
        <dbReference type="ARBA" id="ARBA00038103"/>
    </source>
</evidence>
<keyword evidence="4" id="KW-0378">Hydrolase</keyword>
<feature type="binding site" evidence="8">
    <location>
        <position position="213"/>
    </location>
    <ligand>
        <name>Mg(2+)</name>
        <dbReference type="ChEBI" id="CHEBI:18420"/>
        <label>1</label>
        <note>catalytic</note>
    </ligand>
</feature>
<dbReference type="PANTHER" id="PTHR20854">
    <property type="entry name" value="INOSITOL MONOPHOSPHATASE"/>
    <property type="match status" value="1"/>
</dbReference>
<dbReference type="PROSITE" id="PS00629">
    <property type="entry name" value="IMP_1"/>
    <property type="match status" value="1"/>
</dbReference>
<feature type="binding site" evidence="8">
    <location>
        <position position="89"/>
    </location>
    <ligand>
        <name>Mg(2+)</name>
        <dbReference type="ChEBI" id="CHEBI:18420"/>
        <label>1</label>
        <note>catalytic</note>
    </ligand>
</feature>
<comment type="caution">
    <text evidence="9">The sequence shown here is derived from an EMBL/GenBank/DDBJ whole genome shotgun (WGS) entry which is preliminary data.</text>
</comment>
<dbReference type="RefSeq" id="WP_159762866.1">
    <property type="nucleotide sequence ID" value="NZ_WUUT01000001.1"/>
</dbReference>
<gene>
    <name evidence="9" type="ORF">GRX03_03990</name>
</gene>
<dbReference type="EC" id="3.1.3.11" evidence="2"/>
<dbReference type="InterPro" id="IPR020583">
    <property type="entry name" value="Inositol_monoP_metal-BS"/>
</dbReference>
<feature type="binding site" evidence="8">
    <location>
        <position position="86"/>
    </location>
    <ligand>
        <name>Mg(2+)</name>
        <dbReference type="ChEBI" id="CHEBI:18420"/>
        <label>1</label>
        <note>catalytic</note>
    </ligand>
</feature>
<dbReference type="Gene3D" id="3.30.540.10">
    <property type="entry name" value="Fructose-1,6-Bisphosphatase, subunit A, domain 1"/>
    <property type="match status" value="1"/>
</dbReference>
<name>A0A6B0T0M5_9EURY</name>
<dbReference type="SUPFAM" id="SSF56655">
    <property type="entry name" value="Carbohydrate phosphatase"/>
    <property type="match status" value="1"/>
</dbReference>
<feature type="binding site" evidence="8">
    <location>
        <position position="68"/>
    </location>
    <ligand>
        <name>Mg(2+)</name>
        <dbReference type="ChEBI" id="CHEBI:18420"/>
        <label>1</label>
        <note>catalytic</note>
    </ligand>
</feature>
<evidence type="ECO:0000313" key="10">
    <source>
        <dbReference type="Proteomes" id="UP000466535"/>
    </source>
</evidence>
<dbReference type="PANTHER" id="PTHR20854:SF4">
    <property type="entry name" value="INOSITOL-1-MONOPHOSPHATASE-RELATED"/>
    <property type="match status" value="1"/>
</dbReference>
<evidence type="ECO:0000256" key="1">
    <source>
        <dbReference type="ARBA" id="ARBA00001273"/>
    </source>
</evidence>
<dbReference type="Proteomes" id="UP000466535">
    <property type="component" value="Unassembled WGS sequence"/>
</dbReference>
<dbReference type="GO" id="GO:0007165">
    <property type="term" value="P:signal transduction"/>
    <property type="evidence" value="ECO:0007669"/>
    <property type="project" value="TreeGrafter"/>
</dbReference>
<evidence type="ECO:0000256" key="6">
    <source>
        <dbReference type="ARBA" id="ARBA00023277"/>
    </source>
</evidence>
<dbReference type="Pfam" id="PF00459">
    <property type="entry name" value="Inositol_P"/>
    <property type="match status" value="1"/>
</dbReference>
<dbReference type="InterPro" id="IPR000760">
    <property type="entry name" value="Inositol_monophosphatase-like"/>
</dbReference>
<dbReference type="EMBL" id="WUUT01000001">
    <property type="protein sequence ID" value="MXR50767.1"/>
    <property type="molecule type" value="Genomic_DNA"/>
</dbReference>
<evidence type="ECO:0000313" key="9">
    <source>
        <dbReference type="EMBL" id="MXR50767.1"/>
    </source>
</evidence>
<dbReference type="GO" id="GO:0006020">
    <property type="term" value="P:inositol metabolic process"/>
    <property type="evidence" value="ECO:0007669"/>
    <property type="project" value="TreeGrafter"/>
</dbReference>
<sequence length="269" mass="28474">MDSPELARVAEASAAAGAAVAADRFRTELDVQYKDGKTDVVTQADRDAQAAVVDRIREATPNATVCGEEGDSYGHLSEEGIVWVIDPIDGTNNYVRGNRRWATSVACLRDGEAVAAANFCPAVGDRYVGTAAGVDRNGDRVTVSDRTDPERCTVAPTIWWDFDRREEFAAATSGIVHRFGDLRRIGCAQAALSMVATGALDGVITNRVAEPWDSVAGAAMVEWAGGTVTDIDGNAWQPEARGLVASNGRIHEDVLAAAREIDAAAEPGN</sequence>
<accession>A0A6B0T0M5</accession>
<comment type="cofactor">
    <cofactor evidence="8">
        <name>Mg(2+)</name>
        <dbReference type="ChEBI" id="CHEBI:18420"/>
    </cofactor>
</comment>
<reference evidence="9 10" key="1">
    <citation type="submission" date="2019-12" db="EMBL/GenBank/DDBJ databases">
        <title>Isolation and characterization of three novel carbon monoxide-oxidizing members of Halobacteria from salione crusts and soils.</title>
        <authorList>
            <person name="Myers M.R."/>
            <person name="King G.M."/>
        </authorList>
    </citation>
    <scope>NUCLEOTIDE SEQUENCE [LARGE SCALE GENOMIC DNA]</scope>
    <source>
        <strain evidence="9 10">WSH3</strain>
    </source>
</reference>
<dbReference type="OrthoDB" id="58111at2157"/>
<dbReference type="PRINTS" id="PR00377">
    <property type="entry name" value="IMPHPHTASES"/>
</dbReference>
<dbReference type="Gene3D" id="3.40.190.80">
    <property type="match status" value="1"/>
</dbReference>
<dbReference type="GO" id="GO:0042132">
    <property type="term" value="F:fructose 1,6-bisphosphate 1-phosphatase activity"/>
    <property type="evidence" value="ECO:0007669"/>
    <property type="project" value="UniProtKB-EC"/>
</dbReference>
<protein>
    <recommendedName>
        <fullName evidence="2">fructose-bisphosphatase</fullName>
        <ecNumber evidence="2">3.1.3.11</ecNumber>
    </recommendedName>
</protein>
<keyword evidence="5 8" id="KW-0460">Magnesium</keyword>
<evidence type="ECO:0000256" key="5">
    <source>
        <dbReference type="ARBA" id="ARBA00022842"/>
    </source>
</evidence>
<feature type="binding site" evidence="8">
    <location>
        <position position="88"/>
    </location>
    <ligand>
        <name>Mg(2+)</name>
        <dbReference type="ChEBI" id="CHEBI:18420"/>
        <label>1</label>
        <note>catalytic</note>
    </ligand>
</feature>
<comment type="catalytic activity">
    <reaction evidence="1">
        <text>beta-D-fructose 1,6-bisphosphate + H2O = beta-D-fructose 6-phosphate + phosphate</text>
        <dbReference type="Rhea" id="RHEA:11064"/>
        <dbReference type="ChEBI" id="CHEBI:15377"/>
        <dbReference type="ChEBI" id="CHEBI:32966"/>
        <dbReference type="ChEBI" id="CHEBI:43474"/>
        <dbReference type="ChEBI" id="CHEBI:57634"/>
        <dbReference type="EC" id="3.1.3.11"/>
    </reaction>
</comment>
<organism evidence="9 10">
    <name type="scientific">Halovenus carboxidivorans</name>
    <dbReference type="NCBI Taxonomy" id="2692199"/>
    <lineage>
        <taxon>Archaea</taxon>
        <taxon>Methanobacteriati</taxon>
        <taxon>Methanobacteriota</taxon>
        <taxon>Stenosarchaea group</taxon>
        <taxon>Halobacteria</taxon>
        <taxon>Halobacteriales</taxon>
        <taxon>Haloarculaceae</taxon>
        <taxon>Halovenus</taxon>
    </lineage>
</organism>
<dbReference type="GO" id="GO:0008934">
    <property type="term" value="F:inositol monophosphate 1-phosphatase activity"/>
    <property type="evidence" value="ECO:0007669"/>
    <property type="project" value="TreeGrafter"/>
</dbReference>
<keyword evidence="6" id="KW-0119">Carbohydrate metabolism</keyword>
<dbReference type="GO" id="GO:0046872">
    <property type="term" value="F:metal ion binding"/>
    <property type="evidence" value="ECO:0007669"/>
    <property type="project" value="UniProtKB-KW"/>
</dbReference>
<dbReference type="CDD" id="cd01637">
    <property type="entry name" value="IMPase_like"/>
    <property type="match status" value="1"/>
</dbReference>
<comment type="similarity">
    <text evidence="7">Belongs to the inositol monophosphatase superfamily. FBPase class 4 family.</text>
</comment>